<evidence type="ECO:0000313" key="3">
    <source>
        <dbReference type="Proteomes" id="UP000318093"/>
    </source>
</evidence>
<accession>A0A537J3L1</accession>
<evidence type="ECO:0000256" key="1">
    <source>
        <dbReference type="SAM" id="SignalP"/>
    </source>
</evidence>
<organism evidence="2 3">
    <name type="scientific">Candidatus Segetimicrobium genomatis</name>
    <dbReference type="NCBI Taxonomy" id="2569760"/>
    <lineage>
        <taxon>Bacteria</taxon>
        <taxon>Bacillati</taxon>
        <taxon>Candidatus Sysuimicrobiota</taxon>
        <taxon>Candidatus Sysuimicrobiia</taxon>
        <taxon>Candidatus Sysuimicrobiales</taxon>
        <taxon>Candidatus Segetimicrobiaceae</taxon>
        <taxon>Candidatus Segetimicrobium</taxon>
    </lineage>
</organism>
<evidence type="ECO:0000313" key="2">
    <source>
        <dbReference type="EMBL" id="TMI77922.1"/>
    </source>
</evidence>
<proteinExistence type="predicted"/>
<dbReference type="AlphaFoldDB" id="A0A537J3L1"/>
<comment type="caution">
    <text evidence="2">The sequence shown here is derived from an EMBL/GenBank/DDBJ whole genome shotgun (WGS) entry which is preliminary data.</text>
</comment>
<reference evidence="2 3" key="1">
    <citation type="journal article" date="2019" name="Nat. Microbiol.">
        <title>Mediterranean grassland soil C-N compound turnover is dependent on rainfall and depth, and is mediated by genomically divergent microorganisms.</title>
        <authorList>
            <person name="Diamond S."/>
            <person name="Andeer P.F."/>
            <person name="Li Z."/>
            <person name="Crits-Christoph A."/>
            <person name="Burstein D."/>
            <person name="Anantharaman K."/>
            <person name="Lane K.R."/>
            <person name="Thomas B.C."/>
            <person name="Pan C."/>
            <person name="Northen T.R."/>
            <person name="Banfield J.F."/>
        </authorList>
    </citation>
    <scope>NUCLEOTIDE SEQUENCE [LARGE SCALE GENOMIC DNA]</scope>
    <source>
        <strain evidence="2">NP_6</strain>
    </source>
</reference>
<dbReference type="EMBL" id="VBAN01000468">
    <property type="protein sequence ID" value="TMI77922.1"/>
    <property type="molecule type" value="Genomic_DNA"/>
</dbReference>
<feature type="signal peptide" evidence="1">
    <location>
        <begin position="1"/>
        <end position="24"/>
    </location>
</feature>
<keyword evidence="1" id="KW-0732">Signal</keyword>
<sequence>MTRLSSLLLVPLLLAVPASSQTVAAQGGIAPMAEGAQPAGSQASPAPAAAALYTVSSPTLR</sequence>
<dbReference type="Proteomes" id="UP000318093">
    <property type="component" value="Unassembled WGS sequence"/>
</dbReference>
<name>A0A537J3L1_9BACT</name>
<protein>
    <submittedName>
        <fullName evidence="2">Uncharacterized protein</fullName>
    </submittedName>
</protein>
<feature type="chain" id="PRO_5022034326" evidence="1">
    <location>
        <begin position="25"/>
        <end position="61"/>
    </location>
</feature>
<gene>
    <name evidence="2" type="ORF">E6H03_13015</name>
</gene>